<proteinExistence type="inferred from homology"/>
<name>D6ZX48_BIFLJ</name>
<sequence>MSIRMRTLEFTSVQGGAMATKDHQSEPIESASETLQRIFDGHGSVLGSQMADESSRYDVLKKTDFPKPKRTRRIAVANQKGGVGKTTSTVNTAAALADKGAQVLVIDMDPQGNASTALGVSHASGEPSVYDVIEGRSDLGDVITVCPDFPTLDVVPASIDLSGAELEVADLPNRNTLLKEALDLYLRQSDKHYDYVFIDCPPSLGLLVINAMCAVTEMLIPIQAEYYALEGLGQLINTIGLVQEHFNPVLLVSTMLVTMFDRRTLLSREVYNEVKGHYPSIVLNTTIPRSVKISEAPSFSQSVIAYDPRGIGAISYGEAALEIAQRSQQVLDTIDARRNK</sequence>
<evidence type="ECO:0000313" key="5">
    <source>
        <dbReference type="Proteomes" id="UP000006740"/>
    </source>
</evidence>
<dbReference type="CDD" id="cd02042">
    <property type="entry name" value="ParAB_family"/>
    <property type="match status" value="1"/>
</dbReference>
<comment type="function">
    <text evidence="2">May play a role in septum formation.</text>
</comment>
<protein>
    <submittedName>
        <fullName evidence="4">Cobyrinic acid a,c-diamide synthase</fullName>
    </submittedName>
</protein>
<organism evidence="4 5">
    <name type="scientific">Bifidobacterium longum subsp. longum (strain JDM301)</name>
    <dbReference type="NCBI Taxonomy" id="759350"/>
    <lineage>
        <taxon>Bacteria</taxon>
        <taxon>Bacillati</taxon>
        <taxon>Actinomycetota</taxon>
        <taxon>Actinomycetes</taxon>
        <taxon>Bifidobacteriales</taxon>
        <taxon>Bifidobacteriaceae</taxon>
        <taxon>Bifidobacterium</taxon>
    </lineage>
</organism>
<dbReference type="PANTHER" id="PTHR13696">
    <property type="entry name" value="P-LOOP CONTAINING NUCLEOSIDE TRIPHOSPHATE HYDROLASE"/>
    <property type="match status" value="1"/>
</dbReference>
<dbReference type="InterPro" id="IPR025669">
    <property type="entry name" value="AAA_dom"/>
</dbReference>
<dbReference type="HOGENOM" id="CLU_037612_8_0_11"/>
<dbReference type="FunFam" id="3.40.50.300:FF:000285">
    <property type="entry name" value="Sporulation initiation inhibitor Soj"/>
    <property type="match status" value="1"/>
</dbReference>
<dbReference type="PANTHER" id="PTHR13696:SF52">
    <property type="entry name" value="PARA FAMILY PROTEIN CT_582"/>
    <property type="match status" value="1"/>
</dbReference>
<dbReference type="InterPro" id="IPR027417">
    <property type="entry name" value="P-loop_NTPase"/>
</dbReference>
<accession>D6ZX48</accession>
<comment type="similarity">
    <text evidence="1">Belongs to the ParA family.</text>
</comment>
<reference evidence="4 5" key="1">
    <citation type="journal article" date="2010" name="J. Bacteriol.">
        <title>Complete genome sequence of Bifidobacterium longum JDM301.</title>
        <authorList>
            <person name="Wei Y.X."/>
            <person name="Zhang Z.Y."/>
            <person name="Liu C."/>
            <person name="Zhu Y.Z."/>
            <person name="Zhu Y.Q."/>
            <person name="Zheng H."/>
            <person name="Zhao G.P."/>
            <person name="Wang S."/>
            <person name="Guo X.K."/>
        </authorList>
    </citation>
    <scope>NUCLEOTIDE SEQUENCE [LARGE SCALE GENOMIC DNA]</scope>
    <source>
        <strain evidence="4 5">JDM301</strain>
    </source>
</reference>
<gene>
    <name evidence="4" type="ordered locus">BLJ_2039</name>
</gene>
<dbReference type="KEGG" id="bll:BLJ_2039"/>
<evidence type="ECO:0000313" key="4">
    <source>
        <dbReference type="EMBL" id="ADH01454.1"/>
    </source>
</evidence>
<dbReference type="AlphaFoldDB" id="D6ZX48"/>
<dbReference type="SUPFAM" id="SSF52540">
    <property type="entry name" value="P-loop containing nucleoside triphosphate hydrolases"/>
    <property type="match status" value="1"/>
</dbReference>
<dbReference type="Gene3D" id="3.40.50.300">
    <property type="entry name" value="P-loop containing nucleotide triphosphate hydrolases"/>
    <property type="match status" value="1"/>
</dbReference>
<dbReference type="Proteomes" id="UP000006740">
    <property type="component" value="Chromosome"/>
</dbReference>
<dbReference type="EMBL" id="CP002010">
    <property type="protein sequence ID" value="ADH01454.1"/>
    <property type="molecule type" value="Genomic_DNA"/>
</dbReference>
<dbReference type="Pfam" id="PF13614">
    <property type="entry name" value="AAA_31"/>
    <property type="match status" value="1"/>
</dbReference>
<evidence type="ECO:0000256" key="2">
    <source>
        <dbReference type="ARBA" id="ARBA00059092"/>
    </source>
</evidence>
<evidence type="ECO:0000259" key="3">
    <source>
        <dbReference type="Pfam" id="PF13614"/>
    </source>
</evidence>
<dbReference type="InterPro" id="IPR050678">
    <property type="entry name" value="DNA_Partitioning_ATPase"/>
</dbReference>
<evidence type="ECO:0000256" key="1">
    <source>
        <dbReference type="ARBA" id="ARBA00006976"/>
    </source>
</evidence>
<feature type="domain" description="AAA" evidence="3">
    <location>
        <begin position="72"/>
        <end position="250"/>
    </location>
</feature>